<dbReference type="AlphaFoldDB" id="A0A5C3PVH9"/>
<proteinExistence type="predicted"/>
<sequence>MLPRHLLRQCGLNRRWREPCHPRNRAGRGRRSNSLKLRVDNPPDQFLPTFIFGTTTCPLASATSSEATSTNAQRPMRTTAIDHVFARLHPTSDHRRHVVRWAWATRRGRAAHFERYNMQRTQQKPTMATLCHNTPADVEIRASQLATTCDRVRHDTEEINHRRRLATSIVRPLPSCQHGYPRCSKPQEQRNVDRLTTSTPMCHSGCMRPDHMQICG</sequence>
<reference evidence="2 3" key="1">
    <citation type="journal article" date="2019" name="Nat. Ecol. Evol.">
        <title>Megaphylogeny resolves global patterns of mushroom evolution.</title>
        <authorList>
            <person name="Varga T."/>
            <person name="Krizsan K."/>
            <person name="Foldi C."/>
            <person name="Dima B."/>
            <person name="Sanchez-Garcia M."/>
            <person name="Sanchez-Ramirez S."/>
            <person name="Szollosi G.J."/>
            <person name="Szarkandi J.G."/>
            <person name="Papp V."/>
            <person name="Albert L."/>
            <person name="Andreopoulos W."/>
            <person name="Angelini C."/>
            <person name="Antonin V."/>
            <person name="Barry K.W."/>
            <person name="Bougher N.L."/>
            <person name="Buchanan P."/>
            <person name="Buyck B."/>
            <person name="Bense V."/>
            <person name="Catcheside P."/>
            <person name="Chovatia M."/>
            <person name="Cooper J."/>
            <person name="Damon W."/>
            <person name="Desjardin D."/>
            <person name="Finy P."/>
            <person name="Geml J."/>
            <person name="Haridas S."/>
            <person name="Hughes K."/>
            <person name="Justo A."/>
            <person name="Karasinski D."/>
            <person name="Kautmanova I."/>
            <person name="Kiss B."/>
            <person name="Kocsube S."/>
            <person name="Kotiranta H."/>
            <person name="LaButti K.M."/>
            <person name="Lechner B.E."/>
            <person name="Liimatainen K."/>
            <person name="Lipzen A."/>
            <person name="Lukacs Z."/>
            <person name="Mihaltcheva S."/>
            <person name="Morgado L.N."/>
            <person name="Niskanen T."/>
            <person name="Noordeloos M.E."/>
            <person name="Ohm R.A."/>
            <person name="Ortiz-Santana B."/>
            <person name="Ovrebo C."/>
            <person name="Racz N."/>
            <person name="Riley R."/>
            <person name="Savchenko A."/>
            <person name="Shiryaev A."/>
            <person name="Soop K."/>
            <person name="Spirin V."/>
            <person name="Szebenyi C."/>
            <person name="Tomsovsky M."/>
            <person name="Tulloss R.E."/>
            <person name="Uehling J."/>
            <person name="Grigoriev I.V."/>
            <person name="Vagvolgyi C."/>
            <person name="Papp T."/>
            <person name="Martin F.M."/>
            <person name="Miettinen O."/>
            <person name="Hibbett D.S."/>
            <person name="Nagy L.G."/>
        </authorList>
    </citation>
    <scope>NUCLEOTIDE SEQUENCE [LARGE SCALE GENOMIC DNA]</scope>
    <source>
        <strain evidence="2 3">HHB13444</strain>
    </source>
</reference>
<keyword evidence="3" id="KW-1185">Reference proteome</keyword>
<protein>
    <submittedName>
        <fullName evidence="2">Uncharacterized protein</fullName>
    </submittedName>
</protein>
<dbReference type="InParanoid" id="A0A5C3PVH9"/>
<feature type="region of interest" description="Disordered" evidence="1">
    <location>
        <begin position="20"/>
        <end position="39"/>
    </location>
</feature>
<gene>
    <name evidence="2" type="ORF">K466DRAFT_404230</name>
</gene>
<feature type="compositionally biased region" description="Basic residues" evidence="1">
    <location>
        <begin position="22"/>
        <end position="33"/>
    </location>
</feature>
<name>A0A5C3PVH9_9APHY</name>
<accession>A0A5C3PVH9</accession>
<evidence type="ECO:0000313" key="2">
    <source>
        <dbReference type="EMBL" id="TFK90113.1"/>
    </source>
</evidence>
<dbReference type="Proteomes" id="UP000308197">
    <property type="component" value="Unassembled WGS sequence"/>
</dbReference>
<evidence type="ECO:0000313" key="3">
    <source>
        <dbReference type="Proteomes" id="UP000308197"/>
    </source>
</evidence>
<organism evidence="2 3">
    <name type="scientific">Polyporus arcularius HHB13444</name>
    <dbReference type="NCBI Taxonomy" id="1314778"/>
    <lineage>
        <taxon>Eukaryota</taxon>
        <taxon>Fungi</taxon>
        <taxon>Dikarya</taxon>
        <taxon>Basidiomycota</taxon>
        <taxon>Agaricomycotina</taxon>
        <taxon>Agaricomycetes</taxon>
        <taxon>Polyporales</taxon>
        <taxon>Polyporaceae</taxon>
        <taxon>Polyporus</taxon>
    </lineage>
</organism>
<dbReference type="EMBL" id="ML211055">
    <property type="protein sequence ID" value="TFK90113.1"/>
    <property type="molecule type" value="Genomic_DNA"/>
</dbReference>
<evidence type="ECO:0000256" key="1">
    <source>
        <dbReference type="SAM" id="MobiDB-lite"/>
    </source>
</evidence>